<dbReference type="Pfam" id="PF13456">
    <property type="entry name" value="RVT_3"/>
    <property type="match status" value="1"/>
</dbReference>
<reference evidence="2" key="1">
    <citation type="submission" date="2019-08" db="EMBL/GenBank/DDBJ databases">
        <authorList>
            <person name="Liu F."/>
        </authorList>
    </citation>
    <scope>NUCLEOTIDE SEQUENCE [LARGE SCALE GENOMIC DNA]</scope>
    <source>
        <strain evidence="2">PA1801</strain>
        <tissue evidence="2">Leaf</tissue>
    </source>
</reference>
<dbReference type="GO" id="GO:0003676">
    <property type="term" value="F:nucleic acid binding"/>
    <property type="evidence" value="ECO:0007669"/>
    <property type="project" value="InterPro"/>
</dbReference>
<evidence type="ECO:0000313" key="3">
    <source>
        <dbReference type="Proteomes" id="UP000325315"/>
    </source>
</evidence>
<dbReference type="Gene3D" id="3.30.420.10">
    <property type="entry name" value="Ribonuclease H-like superfamily/Ribonuclease H"/>
    <property type="match status" value="1"/>
</dbReference>
<dbReference type="GO" id="GO:0016853">
    <property type="term" value="F:isomerase activity"/>
    <property type="evidence" value="ECO:0007669"/>
    <property type="project" value="UniProtKB-KW"/>
</dbReference>
<dbReference type="Proteomes" id="UP000325315">
    <property type="component" value="Unassembled WGS sequence"/>
</dbReference>
<dbReference type="PANTHER" id="PTHR47074">
    <property type="entry name" value="BNAC02G40300D PROTEIN"/>
    <property type="match status" value="1"/>
</dbReference>
<dbReference type="AlphaFoldDB" id="A0A5B6VK13"/>
<dbReference type="InterPro" id="IPR052929">
    <property type="entry name" value="RNase_H-like_EbsB-rel"/>
</dbReference>
<protein>
    <submittedName>
        <fullName evidence="2">Protein disulfide isomerase-like 1-4</fullName>
    </submittedName>
</protein>
<dbReference type="InterPro" id="IPR002156">
    <property type="entry name" value="RNaseH_domain"/>
</dbReference>
<evidence type="ECO:0000259" key="1">
    <source>
        <dbReference type="Pfam" id="PF13456"/>
    </source>
</evidence>
<gene>
    <name evidence="2" type="ORF">EPI10_015233</name>
</gene>
<sequence>MERVELRVENSLFVLTLIGFWRKSLRRINKGWVLVQKELPEKLEVLGKKLKEWALALGVHLGISDVDVEWDSRAVIQKLQGESMDRSEIAAYIADSKKLLSHFRSCVFIFQNREANDAAHNIASEGIIRGENAYLSHRVSEGGVDLMMAERR</sequence>
<keyword evidence="3" id="KW-1185">Reference proteome</keyword>
<accession>A0A5B6VK13</accession>
<feature type="domain" description="RNase H type-1" evidence="1">
    <location>
        <begin position="53"/>
        <end position="125"/>
    </location>
</feature>
<name>A0A5B6VK13_9ROSI</name>
<dbReference type="InterPro" id="IPR036397">
    <property type="entry name" value="RNaseH_sf"/>
</dbReference>
<proteinExistence type="predicted"/>
<dbReference type="OrthoDB" id="1001062at2759"/>
<keyword evidence="2" id="KW-0413">Isomerase</keyword>
<dbReference type="PANTHER" id="PTHR47074:SF61">
    <property type="entry name" value="RNASE H TYPE-1 DOMAIN-CONTAINING PROTEIN"/>
    <property type="match status" value="1"/>
</dbReference>
<organism evidence="2 3">
    <name type="scientific">Gossypium australe</name>
    <dbReference type="NCBI Taxonomy" id="47621"/>
    <lineage>
        <taxon>Eukaryota</taxon>
        <taxon>Viridiplantae</taxon>
        <taxon>Streptophyta</taxon>
        <taxon>Embryophyta</taxon>
        <taxon>Tracheophyta</taxon>
        <taxon>Spermatophyta</taxon>
        <taxon>Magnoliopsida</taxon>
        <taxon>eudicotyledons</taxon>
        <taxon>Gunneridae</taxon>
        <taxon>Pentapetalae</taxon>
        <taxon>rosids</taxon>
        <taxon>malvids</taxon>
        <taxon>Malvales</taxon>
        <taxon>Malvaceae</taxon>
        <taxon>Malvoideae</taxon>
        <taxon>Gossypium</taxon>
    </lineage>
</organism>
<dbReference type="EMBL" id="SMMG02000006">
    <property type="protein sequence ID" value="KAA3469446.1"/>
    <property type="molecule type" value="Genomic_DNA"/>
</dbReference>
<evidence type="ECO:0000313" key="2">
    <source>
        <dbReference type="EMBL" id="KAA3469446.1"/>
    </source>
</evidence>
<comment type="caution">
    <text evidence="2">The sequence shown here is derived from an EMBL/GenBank/DDBJ whole genome shotgun (WGS) entry which is preliminary data.</text>
</comment>
<dbReference type="GO" id="GO:0004523">
    <property type="term" value="F:RNA-DNA hybrid ribonuclease activity"/>
    <property type="evidence" value="ECO:0007669"/>
    <property type="project" value="InterPro"/>
</dbReference>